<keyword evidence="3" id="KW-0813">Transport</keyword>
<feature type="transmembrane region" description="Helical" evidence="8">
    <location>
        <begin position="340"/>
        <end position="356"/>
    </location>
</feature>
<keyword evidence="10" id="KW-1185">Reference proteome</keyword>
<evidence type="ECO:0000256" key="7">
    <source>
        <dbReference type="ARBA" id="ARBA00023136"/>
    </source>
</evidence>
<feature type="transmembrane region" description="Helical" evidence="8">
    <location>
        <begin position="113"/>
        <end position="130"/>
    </location>
</feature>
<evidence type="ECO:0000256" key="4">
    <source>
        <dbReference type="ARBA" id="ARBA00022544"/>
    </source>
</evidence>
<dbReference type="NCBIfam" id="TIGR00912">
    <property type="entry name" value="2A0309"/>
    <property type="match status" value="1"/>
</dbReference>
<feature type="transmembrane region" description="Helical" evidence="8">
    <location>
        <begin position="7"/>
        <end position="29"/>
    </location>
</feature>
<protein>
    <submittedName>
        <fullName evidence="9">Spore germination protein KB</fullName>
    </submittedName>
</protein>
<dbReference type="RefSeq" id="WP_072723954.1">
    <property type="nucleotide sequence ID" value="NZ_FQXH01000007.1"/>
</dbReference>
<reference evidence="10" key="1">
    <citation type="submission" date="2016-11" db="EMBL/GenBank/DDBJ databases">
        <authorList>
            <person name="Varghese N."/>
            <person name="Submissions S."/>
        </authorList>
    </citation>
    <scope>NUCLEOTIDE SEQUENCE [LARGE SCALE GENOMIC DNA]</scope>
    <source>
        <strain evidence="10">DSM 15285</strain>
    </source>
</reference>
<organism evidence="9 10">
    <name type="scientific">Tepidibacter thalassicus DSM 15285</name>
    <dbReference type="NCBI Taxonomy" id="1123350"/>
    <lineage>
        <taxon>Bacteria</taxon>
        <taxon>Bacillati</taxon>
        <taxon>Bacillota</taxon>
        <taxon>Clostridia</taxon>
        <taxon>Peptostreptococcales</taxon>
        <taxon>Peptostreptococcaceae</taxon>
        <taxon>Tepidibacter</taxon>
    </lineage>
</organism>
<feature type="transmembrane region" description="Helical" evidence="8">
    <location>
        <begin position="215"/>
        <end position="240"/>
    </location>
</feature>
<comment type="subcellular location">
    <subcellularLocation>
        <location evidence="1">Membrane</location>
        <topology evidence="1">Multi-pass membrane protein</topology>
    </subcellularLocation>
</comment>
<dbReference type="OrthoDB" id="1891864at2"/>
<accession>A0A1M5Q7U3</accession>
<keyword evidence="7 8" id="KW-0472">Membrane</keyword>
<evidence type="ECO:0000256" key="5">
    <source>
        <dbReference type="ARBA" id="ARBA00022692"/>
    </source>
</evidence>
<evidence type="ECO:0000256" key="8">
    <source>
        <dbReference type="SAM" id="Phobius"/>
    </source>
</evidence>
<keyword evidence="5 8" id="KW-0812">Transmembrane</keyword>
<evidence type="ECO:0000256" key="3">
    <source>
        <dbReference type="ARBA" id="ARBA00022448"/>
    </source>
</evidence>
<sequence length="365" mass="41723">MRYKITPYQLFIMMIILPYGSAILFFLGPKTKQDAWIAMFFYSLSGVCLQIIYTALHYKYPKDSLVEYMPKIYGKFLGNILSGVYICYFTYIASRVLRDYEEMIFNTRLNNTPMFFVGVFLIIVITYGLYKGIEVIVNLANLTFVILVGMPIVVFILAIFTEGLFTVNNLKPVLENGFLEVIINGWQLIAFPYGEEIVFTMFYPYVFENYKVRKIAILAVVIEGIILSINVILFIGVLGLEIASVSVSPFLQTVSVLKIGFLERLDTLFVVTLVVGGFFKISIFMYAAILGTSQIMNLNNTKILAIPFGIIVLFLSQIIAKNYFEHIKIGLEFVVKYIHIPLQVFIPIFTLILLYVKQIFISCKK</sequence>
<evidence type="ECO:0000313" key="10">
    <source>
        <dbReference type="Proteomes" id="UP000242520"/>
    </source>
</evidence>
<dbReference type="STRING" id="1123350.SAMN02744040_00850"/>
<comment type="similarity">
    <text evidence="2">Belongs to the amino acid-polyamine-organocation (APC) superfamily. Spore germination protein (SGP) (TC 2.A.3.9) family.</text>
</comment>
<dbReference type="EMBL" id="FQXH01000007">
    <property type="protein sequence ID" value="SHH10072.1"/>
    <property type="molecule type" value="Genomic_DNA"/>
</dbReference>
<proteinExistence type="inferred from homology"/>
<dbReference type="Pfam" id="PF03845">
    <property type="entry name" value="Spore_permease"/>
    <property type="match status" value="1"/>
</dbReference>
<evidence type="ECO:0000313" key="9">
    <source>
        <dbReference type="EMBL" id="SHH10072.1"/>
    </source>
</evidence>
<feature type="transmembrane region" description="Helical" evidence="8">
    <location>
        <begin position="268"/>
        <end position="291"/>
    </location>
</feature>
<evidence type="ECO:0000256" key="6">
    <source>
        <dbReference type="ARBA" id="ARBA00022989"/>
    </source>
</evidence>
<dbReference type="GO" id="GO:0016020">
    <property type="term" value="C:membrane"/>
    <property type="evidence" value="ECO:0007669"/>
    <property type="project" value="UniProtKB-SubCell"/>
</dbReference>
<feature type="transmembrane region" description="Helical" evidence="8">
    <location>
        <begin position="76"/>
        <end position="93"/>
    </location>
</feature>
<dbReference type="PANTHER" id="PTHR34975:SF2">
    <property type="entry name" value="SPORE GERMINATION PROTEIN A2"/>
    <property type="match status" value="1"/>
</dbReference>
<feature type="transmembrane region" description="Helical" evidence="8">
    <location>
        <begin position="142"/>
        <end position="161"/>
    </location>
</feature>
<feature type="transmembrane region" description="Helical" evidence="8">
    <location>
        <begin position="35"/>
        <end position="56"/>
    </location>
</feature>
<dbReference type="Proteomes" id="UP000242520">
    <property type="component" value="Unassembled WGS sequence"/>
</dbReference>
<gene>
    <name evidence="9" type="ORF">SAMN02744040_00850</name>
</gene>
<dbReference type="PANTHER" id="PTHR34975">
    <property type="entry name" value="SPORE GERMINATION PROTEIN A2"/>
    <property type="match status" value="1"/>
</dbReference>
<feature type="transmembrane region" description="Helical" evidence="8">
    <location>
        <begin position="303"/>
        <end position="320"/>
    </location>
</feature>
<dbReference type="AlphaFoldDB" id="A0A1M5Q7U3"/>
<evidence type="ECO:0000256" key="2">
    <source>
        <dbReference type="ARBA" id="ARBA00007998"/>
    </source>
</evidence>
<name>A0A1M5Q7U3_9FIRM</name>
<dbReference type="GO" id="GO:0009847">
    <property type="term" value="P:spore germination"/>
    <property type="evidence" value="ECO:0007669"/>
    <property type="project" value="InterPro"/>
</dbReference>
<dbReference type="InterPro" id="IPR004761">
    <property type="entry name" value="Spore_GerAB"/>
</dbReference>
<evidence type="ECO:0000256" key="1">
    <source>
        <dbReference type="ARBA" id="ARBA00004141"/>
    </source>
</evidence>
<keyword evidence="6 8" id="KW-1133">Transmembrane helix</keyword>
<keyword evidence="4" id="KW-0309">Germination</keyword>